<comment type="caution">
    <text evidence="1">The sequence shown here is derived from an EMBL/GenBank/DDBJ whole genome shotgun (WGS) entry which is preliminary data.</text>
</comment>
<dbReference type="Proteomes" id="UP000243006">
    <property type="component" value="Unassembled WGS sequence"/>
</dbReference>
<dbReference type="AlphaFoldDB" id="A0A1Y3EC03"/>
<proteinExistence type="predicted"/>
<gene>
    <name evidence="1" type="ORF">D917_10310</name>
</gene>
<name>A0A1Y3EC03_9BILA</name>
<sequence length="31" mass="3872">MRAHWIAHLQKIVPILMYRRMQKLNLNFLHV</sequence>
<reference evidence="1 2" key="1">
    <citation type="submission" date="2015-04" db="EMBL/GenBank/DDBJ databases">
        <title>Draft genome of the roundworm Trichinella nativa.</title>
        <authorList>
            <person name="Mitreva M."/>
        </authorList>
    </citation>
    <scope>NUCLEOTIDE SEQUENCE [LARGE SCALE GENOMIC DNA]</scope>
    <source>
        <strain evidence="1 2">ISS45</strain>
    </source>
</reference>
<evidence type="ECO:0000313" key="1">
    <source>
        <dbReference type="EMBL" id="OUC42663.1"/>
    </source>
</evidence>
<accession>A0A1Y3EC03</accession>
<organism evidence="1 2">
    <name type="scientific">Trichinella nativa</name>
    <dbReference type="NCBI Taxonomy" id="6335"/>
    <lineage>
        <taxon>Eukaryota</taxon>
        <taxon>Metazoa</taxon>
        <taxon>Ecdysozoa</taxon>
        <taxon>Nematoda</taxon>
        <taxon>Enoplea</taxon>
        <taxon>Dorylaimia</taxon>
        <taxon>Trichinellida</taxon>
        <taxon>Trichinellidae</taxon>
        <taxon>Trichinella</taxon>
    </lineage>
</organism>
<dbReference type="EMBL" id="LVZM01017223">
    <property type="protein sequence ID" value="OUC42663.1"/>
    <property type="molecule type" value="Genomic_DNA"/>
</dbReference>
<feature type="non-terminal residue" evidence="1">
    <location>
        <position position="31"/>
    </location>
</feature>
<evidence type="ECO:0000313" key="2">
    <source>
        <dbReference type="Proteomes" id="UP000243006"/>
    </source>
</evidence>
<protein>
    <submittedName>
        <fullName evidence="1">Uncharacterized protein</fullName>
    </submittedName>
</protein>